<evidence type="ECO:0000256" key="2">
    <source>
        <dbReference type="ARBA" id="ARBA00009726"/>
    </source>
</evidence>
<dbReference type="EC" id="7.6.2.3" evidence="10"/>
<dbReference type="CDD" id="cd03250">
    <property type="entry name" value="ABCC_MRP_domain1"/>
    <property type="match status" value="1"/>
</dbReference>
<keyword evidence="6" id="KW-0547">Nucleotide-binding</keyword>
<feature type="transmembrane region" description="Helical" evidence="13">
    <location>
        <begin position="423"/>
        <end position="445"/>
    </location>
</feature>
<feature type="domain" description="ABC transmembrane type-1" evidence="15">
    <location>
        <begin position="980"/>
        <end position="1132"/>
    </location>
</feature>
<dbReference type="InterPro" id="IPR056227">
    <property type="entry name" value="TMD0_ABC"/>
</dbReference>
<feature type="transmembrane region" description="Helical" evidence="13">
    <location>
        <begin position="1231"/>
        <end position="1257"/>
    </location>
</feature>
<keyword evidence="5" id="KW-0677">Repeat</keyword>
<proteinExistence type="inferred from homology"/>
<protein>
    <recommendedName>
        <fullName evidence="10">ABC-type glutathione-S-conjugate transporter</fullName>
        <ecNumber evidence="10">7.6.2.3</ecNumber>
    </recommendedName>
</protein>
<sequence>MADEGLDTFCGSVFWDTNLTWNTTDPDLTPCFQKTVLVWIPCSFLWLFSSLETYYILHSKTKNVPWNWLNISKIILTALLIVLSIADVGLVASRRSNEFETFSVDYYTPIIRMVTFALTIALIVYNRKRGLRTSGLLFLFWFILTIFGIPQFRFEIHRALKEDPRPEPFFPFVSYMIYYPVTVAIFILNCFADAPPKFSEYPSVENPCPEQGASFLSKLFFSWFDALAWKGFRKPLETSDLWNMNPEDTSSEVVPMFDKYWEKSKRKSEKVSSPKATFRKTSGRIDFVSGKQKTKQQASVLPAICKAFGPTFLFGSALKLFNDILTFVSPQILRLLISFVEGDQPVWKGYLYAVLMLLTAALQTLFLAQYFNRMFIVGLRIRTALISAIYRKALKMSNSARKESTVGEIVNLMSVDAQRFMDLTGYLSMIWSAPLQIALALYFLWDILGPSVLAGLAVMIVLIPVNGFIANKAKTLQIRQMKYKDERVKLMNEILSGMKVLKLYAWEPSFEQQVIQIRNKEINVLKQAAYLNAGTSFIWSCAPFLVSLVTFATFVLSDKNNVLDAKTAFVSLSLFNILRFPLSMLPMLITNMVQASVSIKRMNNFMNTEELDPNSVTHEPSEKHPIVVENGTFSWGSDDPPVLKNINLKLPQGSLVAVVGTVGSGKSSLISALLGELDKLTGRVNTKGSIAYVPQQAWIQNCTLRDNIIFGKSMDHSTYMRVIEACALKPDLEMLPAGDQTEIGEKGINLSGGQKQRVSLARAVYNNADLYLMDDPLSAVDSHVGKHIFENVIGPAGMLRKKTRMLVTHGITFLPEVDLIVVLKDGEVSEEGTYKELLEKKGAFAEFLVQHLQEIAADSTSEADLDELKQQLEGAIGVEELQQKLNKAISRLSDSRSDLGSVGDRSRSGSFKRQKSVDSSNSVKSYHGDAMKSTEDKSSKAPIVGQKLIEVEKAEIGSVKWPVFSHYLRAIGVFLTASTLIFNAVFQGFSIGSNMWLSVWSNNAYGTNSAAVNASDNSTMEEAPNPRDLYLGVYGALGFGQVLFVFAASLSLYIGSLNAAKLLHELLIHNIMKIPLSFYDVTPIGRILNRFSKDVDTLDNVIPSSLRAWTSCFFGVLITVFLLTLSLSLGALKAAKILHDTLITNVMKIPVSFFDVTPIGRILNRFSKDVDTLDNVLPNCLRSWVTCLYGSLFDTTPIGRVLVRFSSDIGVLDSALPHVLRMGVVTFFKSNLVFCVFIAITSFICDLSPQLGCWFAAKVLHEALLKGVLRTPLWFFDTTPVGRILGRFSKDVDVLDTSLPQQISDWVYCLYEVVATLFVISYSTPIFITIIVPIGVIYYFIQRFYVATSRQLKRLESISKSPIYSHFGESVTGAPTIRAYRVQDRFIHESEEKVDFNQVCYFPGIIANRWLAVRLEMIGNCIIFFASLFAVLGRETMNPGTVGLSISYALQITQTLNWLVRMTSDVETNIVAVERIQEYAEHTQEAPWENPNCPVPEQWPETGKVEFRAYEARYREGLDLVLRGISFTVQGGEKVGIVGRTGAGKSSLTLGLFRIIEAAGGSIHIDGMDISRLGLHALRSRLTIIPQDPVLFSGTLRQNLDPFGRLSDEDVWAALEHAHLKAFVKGLPAGLNHQVTEGGENLSVGQRQLICLARALLRKTKVLILDEATAAVDLETDDLIQRTIRIEFKNSTVLTIAHRLNTILDSDRVIVLDKGHVVEFDKPETLLQDKTSIFHGMAKDAGLV</sequence>
<evidence type="ECO:0000256" key="6">
    <source>
        <dbReference type="ARBA" id="ARBA00022741"/>
    </source>
</evidence>
<feature type="transmembrane region" description="Helical" evidence="13">
    <location>
        <begin position="1029"/>
        <end position="1054"/>
    </location>
</feature>
<dbReference type="GO" id="GO:0016887">
    <property type="term" value="F:ATP hydrolysis activity"/>
    <property type="evidence" value="ECO:0007669"/>
    <property type="project" value="InterPro"/>
</dbReference>
<keyword evidence="3" id="KW-0813">Transport</keyword>
<feature type="domain" description="ABC transporter" evidence="14">
    <location>
        <begin position="626"/>
        <end position="850"/>
    </location>
</feature>
<feature type="transmembrane region" description="Helical" evidence="13">
    <location>
        <begin position="568"/>
        <end position="593"/>
    </location>
</feature>
<feature type="transmembrane region" description="Helical" evidence="13">
    <location>
        <begin position="967"/>
        <end position="986"/>
    </location>
</feature>
<feature type="transmembrane region" description="Helical" evidence="13">
    <location>
        <begin position="1108"/>
        <end position="1132"/>
    </location>
</feature>
<evidence type="ECO:0000256" key="5">
    <source>
        <dbReference type="ARBA" id="ARBA00022737"/>
    </source>
</evidence>
<organism evidence="16">
    <name type="scientific">Timema douglasi</name>
    <name type="common">Walking stick</name>
    <dbReference type="NCBI Taxonomy" id="61478"/>
    <lineage>
        <taxon>Eukaryota</taxon>
        <taxon>Metazoa</taxon>
        <taxon>Ecdysozoa</taxon>
        <taxon>Arthropoda</taxon>
        <taxon>Hexapoda</taxon>
        <taxon>Insecta</taxon>
        <taxon>Pterygota</taxon>
        <taxon>Neoptera</taxon>
        <taxon>Polyneoptera</taxon>
        <taxon>Phasmatodea</taxon>
        <taxon>Timematodea</taxon>
        <taxon>Timematoidea</taxon>
        <taxon>Timematidae</taxon>
        <taxon>Timema</taxon>
    </lineage>
</organism>
<dbReference type="FunFam" id="1.20.1560.10:FF:000001">
    <property type="entry name" value="ATP-binding cassette subfamily C member 1"/>
    <property type="match status" value="1"/>
</dbReference>
<dbReference type="PANTHER" id="PTHR24223:SF443">
    <property type="entry name" value="MULTIDRUG-RESISTANCE LIKE PROTEIN 1, ISOFORM I"/>
    <property type="match status" value="1"/>
</dbReference>
<dbReference type="Pfam" id="PF00005">
    <property type="entry name" value="ABC_tran"/>
    <property type="match status" value="2"/>
</dbReference>
<dbReference type="PROSITE" id="PS00211">
    <property type="entry name" value="ABC_TRANSPORTER_1"/>
    <property type="match status" value="2"/>
</dbReference>
<feature type="transmembrane region" description="Helical" evidence="13">
    <location>
        <begin position="36"/>
        <end position="56"/>
    </location>
</feature>
<dbReference type="InterPro" id="IPR050173">
    <property type="entry name" value="ABC_transporter_C-like"/>
</dbReference>
<evidence type="ECO:0000256" key="7">
    <source>
        <dbReference type="ARBA" id="ARBA00022840"/>
    </source>
</evidence>
<feature type="transmembrane region" description="Helical" evidence="13">
    <location>
        <begin position="172"/>
        <end position="192"/>
    </location>
</feature>
<evidence type="ECO:0000259" key="14">
    <source>
        <dbReference type="PROSITE" id="PS50893"/>
    </source>
</evidence>
<keyword evidence="4 13" id="KW-0812">Transmembrane</keyword>
<evidence type="ECO:0000256" key="3">
    <source>
        <dbReference type="ARBA" id="ARBA00022448"/>
    </source>
</evidence>
<feature type="transmembrane region" description="Helical" evidence="13">
    <location>
        <begin position="1411"/>
        <end position="1432"/>
    </location>
</feature>
<feature type="domain" description="ABC transmembrane type-1" evidence="15">
    <location>
        <begin position="1133"/>
        <end position="1188"/>
    </location>
</feature>
<dbReference type="SMART" id="SM00382">
    <property type="entry name" value="AAA"/>
    <property type="match status" value="2"/>
</dbReference>
<evidence type="ECO:0000313" key="16">
    <source>
        <dbReference type="EMBL" id="CAD7193932.1"/>
    </source>
</evidence>
<dbReference type="Pfam" id="PF00664">
    <property type="entry name" value="ABC_membrane"/>
    <property type="match status" value="3"/>
</dbReference>
<evidence type="ECO:0000256" key="1">
    <source>
        <dbReference type="ARBA" id="ARBA00004128"/>
    </source>
</evidence>
<evidence type="ECO:0000256" key="11">
    <source>
        <dbReference type="ARBA" id="ARBA00047523"/>
    </source>
</evidence>
<comment type="similarity">
    <text evidence="2">Belongs to the ABC transporter superfamily. ABCC family. Conjugate transporter (TC 3.A.1.208) subfamily.</text>
</comment>
<dbReference type="SUPFAM" id="SSF90123">
    <property type="entry name" value="ABC transporter transmembrane region"/>
    <property type="match status" value="4"/>
</dbReference>
<feature type="domain" description="ABC transmembrane type-1" evidence="15">
    <location>
        <begin position="1232"/>
        <end position="1468"/>
    </location>
</feature>
<dbReference type="SUPFAM" id="SSF52540">
    <property type="entry name" value="P-loop containing nucleoside triphosphate hydrolases"/>
    <property type="match status" value="2"/>
</dbReference>
<feature type="transmembrane region" description="Helical" evidence="13">
    <location>
        <begin position="349"/>
        <end position="371"/>
    </location>
</feature>
<keyword evidence="9 13" id="KW-0472">Membrane</keyword>
<dbReference type="CDD" id="cd18603">
    <property type="entry name" value="ABC_6TM_MRP1_2_3_6_D2_like"/>
    <property type="match status" value="1"/>
</dbReference>
<comment type="subcellular location">
    <subcellularLocation>
        <location evidence="1">Vacuole membrane</location>
        <topology evidence="1">Multi-pass membrane protein</topology>
    </subcellularLocation>
</comment>
<evidence type="ECO:0000256" key="12">
    <source>
        <dbReference type="SAM" id="MobiDB-lite"/>
    </source>
</evidence>
<feature type="domain" description="ABC transmembrane type-1" evidence="15">
    <location>
        <begin position="313"/>
        <end position="594"/>
    </location>
</feature>
<keyword evidence="7" id="KW-0067">ATP-binding</keyword>
<feature type="transmembrane region" description="Helical" evidence="13">
    <location>
        <begin position="528"/>
        <end position="556"/>
    </location>
</feature>
<dbReference type="GO" id="GO:0015431">
    <property type="term" value="F:ABC-type glutathione S-conjugate transporter activity"/>
    <property type="evidence" value="ECO:0007669"/>
    <property type="project" value="UniProtKB-EC"/>
</dbReference>
<dbReference type="InterPro" id="IPR036640">
    <property type="entry name" value="ABC1_TM_sf"/>
</dbReference>
<dbReference type="FunFam" id="1.20.1560.10:FF:000041">
    <property type="entry name" value="Multidrug-Resistance like protein 1, isoform C"/>
    <property type="match status" value="1"/>
</dbReference>
<dbReference type="InterPro" id="IPR011527">
    <property type="entry name" value="ABC1_TM_dom"/>
</dbReference>
<dbReference type="FunFam" id="3.40.50.300:FF:000074">
    <property type="entry name" value="Multidrug resistance-associated protein 5 isoform 1"/>
    <property type="match status" value="1"/>
</dbReference>
<feature type="transmembrane region" description="Helical" evidence="13">
    <location>
        <begin position="1066"/>
        <end position="1088"/>
    </location>
</feature>
<feature type="compositionally biased region" description="Basic and acidic residues" evidence="12">
    <location>
        <begin position="926"/>
        <end position="938"/>
    </location>
</feature>
<evidence type="ECO:0000256" key="13">
    <source>
        <dbReference type="SAM" id="Phobius"/>
    </source>
</evidence>
<evidence type="ECO:0000256" key="8">
    <source>
        <dbReference type="ARBA" id="ARBA00022989"/>
    </source>
</evidence>
<evidence type="ECO:0000259" key="15">
    <source>
        <dbReference type="PROSITE" id="PS50929"/>
    </source>
</evidence>
<dbReference type="PANTHER" id="PTHR24223">
    <property type="entry name" value="ATP-BINDING CASSETTE SUB-FAMILY C"/>
    <property type="match status" value="1"/>
</dbReference>
<evidence type="ECO:0000256" key="4">
    <source>
        <dbReference type="ARBA" id="ARBA00022692"/>
    </source>
</evidence>
<feature type="transmembrane region" description="Helical" evidence="13">
    <location>
        <begin position="136"/>
        <end position="152"/>
    </location>
</feature>
<comment type="catalytic activity">
    <reaction evidence="11">
        <text>leukotriene C4(in) + ATP + H2O = leukotriene C4(out) + ADP + phosphate + H(+)</text>
        <dbReference type="Rhea" id="RHEA:38963"/>
        <dbReference type="ChEBI" id="CHEBI:15377"/>
        <dbReference type="ChEBI" id="CHEBI:15378"/>
        <dbReference type="ChEBI" id="CHEBI:30616"/>
        <dbReference type="ChEBI" id="CHEBI:43474"/>
        <dbReference type="ChEBI" id="CHEBI:57973"/>
        <dbReference type="ChEBI" id="CHEBI:456216"/>
    </reaction>
    <physiologicalReaction direction="left-to-right" evidence="11">
        <dbReference type="Rhea" id="RHEA:38964"/>
    </physiologicalReaction>
</comment>
<dbReference type="Pfam" id="PF24357">
    <property type="entry name" value="TMD0_ABC"/>
    <property type="match status" value="1"/>
</dbReference>
<dbReference type="Gene3D" id="1.20.1560.10">
    <property type="entry name" value="ABC transporter type 1, transmembrane domain"/>
    <property type="match status" value="4"/>
</dbReference>
<evidence type="ECO:0000256" key="9">
    <source>
        <dbReference type="ARBA" id="ARBA00023136"/>
    </source>
</evidence>
<dbReference type="InterPro" id="IPR003593">
    <property type="entry name" value="AAA+_ATPase"/>
</dbReference>
<feature type="transmembrane region" description="Helical" evidence="13">
    <location>
        <begin position="451"/>
        <end position="471"/>
    </location>
</feature>
<feature type="transmembrane region" description="Helical" evidence="13">
    <location>
        <begin position="1314"/>
        <end position="1341"/>
    </location>
</feature>
<dbReference type="Gene3D" id="3.40.50.300">
    <property type="entry name" value="P-loop containing nucleotide triphosphate hydrolases"/>
    <property type="match status" value="2"/>
</dbReference>
<dbReference type="InterPro" id="IPR017871">
    <property type="entry name" value="ABC_transporter-like_CS"/>
</dbReference>
<dbReference type="PROSITE" id="PS50893">
    <property type="entry name" value="ABC_TRANSPORTER_2"/>
    <property type="match status" value="2"/>
</dbReference>
<dbReference type="EMBL" id="OA564341">
    <property type="protein sequence ID" value="CAD7193932.1"/>
    <property type="molecule type" value="Genomic_DNA"/>
</dbReference>
<accession>A0A7R8V9E0</accession>
<feature type="transmembrane region" description="Helical" evidence="13">
    <location>
        <begin position="68"/>
        <end position="86"/>
    </location>
</feature>
<feature type="region of interest" description="Disordered" evidence="12">
    <location>
        <begin position="895"/>
        <end position="938"/>
    </location>
</feature>
<dbReference type="InterPro" id="IPR003439">
    <property type="entry name" value="ABC_transporter-like_ATP-bd"/>
</dbReference>
<feature type="domain" description="ABC transporter" evidence="14">
    <location>
        <begin position="1507"/>
        <end position="1739"/>
    </location>
</feature>
<dbReference type="CDD" id="cd03244">
    <property type="entry name" value="ABCC_MRP_domain2"/>
    <property type="match status" value="1"/>
</dbReference>
<gene>
    <name evidence="16" type="ORF">TDIB3V08_LOCUS372</name>
</gene>
<reference evidence="16" key="1">
    <citation type="submission" date="2020-11" db="EMBL/GenBank/DDBJ databases">
        <authorList>
            <person name="Tran Van P."/>
        </authorList>
    </citation>
    <scope>NUCLEOTIDE SEQUENCE</scope>
</reference>
<dbReference type="GO" id="GO:0005524">
    <property type="term" value="F:ATP binding"/>
    <property type="evidence" value="ECO:0007669"/>
    <property type="project" value="UniProtKB-KW"/>
</dbReference>
<dbReference type="PROSITE" id="PS50929">
    <property type="entry name" value="ABC_TM1F"/>
    <property type="match status" value="4"/>
</dbReference>
<name>A0A7R8V9E0_TIMDO</name>
<feature type="transmembrane region" description="Helical" evidence="13">
    <location>
        <begin position="106"/>
        <end position="124"/>
    </location>
</feature>
<dbReference type="GO" id="GO:0005774">
    <property type="term" value="C:vacuolar membrane"/>
    <property type="evidence" value="ECO:0007669"/>
    <property type="project" value="UniProtKB-SubCell"/>
</dbReference>
<dbReference type="CDD" id="cd18595">
    <property type="entry name" value="ABC_6TM_MRP1_2_3_6_D1_like"/>
    <property type="match status" value="1"/>
</dbReference>
<dbReference type="InterPro" id="IPR027417">
    <property type="entry name" value="P-loop_NTPase"/>
</dbReference>
<evidence type="ECO:0000256" key="10">
    <source>
        <dbReference type="ARBA" id="ARBA00024220"/>
    </source>
</evidence>
<dbReference type="FunFam" id="3.40.50.300:FF:000293">
    <property type="entry name" value="ATP binding cassette subfamily C member 1"/>
    <property type="match status" value="1"/>
</dbReference>
<keyword evidence="8 13" id="KW-1133">Transmembrane helix</keyword>